<protein>
    <submittedName>
        <fullName evidence="4">Ankyrin repeat-containing domain protein</fullName>
    </submittedName>
</protein>
<keyword evidence="5" id="KW-1185">Reference proteome</keyword>
<keyword evidence="2 3" id="KW-0040">ANK repeat</keyword>
<dbReference type="SMART" id="SM00248">
    <property type="entry name" value="ANK"/>
    <property type="match status" value="7"/>
</dbReference>
<proteinExistence type="predicted"/>
<dbReference type="PROSITE" id="PS50297">
    <property type="entry name" value="ANK_REP_REGION"/>
    <property type="match status" value="1"/>
</dbReference>
<dbReference type="PANTHER" id="PTHR24198">
    <property type="entry name" value="ANKYRIN REPEAT AND PROTEIN KINASE DOMAIN-CONTAINING PROTEIN"/>
    <property type="match status" value="1"/>
</dbReference>
<dbReference type="PROSITE" id="PS50088">
    <property type="entry name" value="ANK_REPEAT"/>
    <property type="match status" value="1"/>
</dbReference>
<evidence type="ECO:0000256" key="2">
    <source>
        <dbReference type="ARBA" id="ARBA00023043"/>
    </source>
</evidence>
<dbReference type="InterPro" id="IPR036770">
    <property type="entry name" value="Ankyrin_rpt-contain_sf"/>
</dbReference>
<dbReference type="InterPro" id="IPR002110">
    <property type="entry name" value="Ankyrin_rpt"/>
</dbReference>
<sequence>MHHFFGWPDEIVLLCISSLDQSDISRITQACRHAQRLLTPTLYAIGYRTALPWAAKNNQKQTVEHALKYSRPEKTVLFKALVAAAQHDHVEIAELLLDHSAPTELELELEEGQASAGIFHYEARPWKHSPLVAAIVAGHPAVVSLLLAHDARTDVPGQWGYSPLHHACEKHKAPVCVPLLLAAGADVHARNQDGMTALDLASEHRGYRRTPSRAILRHLFLATGGSVLALPSSSGASIVRRIISNGDEDCKRPVLEFGISLIPAIASSEILLAAAAVGDEENVKELLQVGAQGLDVEGTTDRAGNNTLMLAVKHGHNAVLQVILQRVGGKIQIRRN</sequence>
<accession>A0ABR4JVQ7</accession>
<evidence type="ECO:0000313" key="5">
    <source>
        <dbReference type="Proteomes" id="UP001610446"/>
    </source>
</evidence>
<dbReference type="Proteomes" id="UP001610446">
    <property type="component" value="Unassembled WGS sequence"/>
</dbReference>
<feature type="repeat" description="ANK" evidence="3">
    <location>
        <begin position="159"/>
        <end position="192"/>
    </location>
</feature>
<dbReference type="EMBL" id="JBFXLU010000083">
    <property type="protein sequence ID" value="KAL2844149.1"/>
    <property type="molecule type" value="Genomic_DNA"/>
</dbReference>
<comment type="caution">
    <text evidence="4">The sequence shown here is derived from an EMBL/GenBank/DDBJ whole genome shotgun (WGS) entry which is preliminary data.</text>
</comment>
<name>A0ABR4JVQ7_9EURO</name>
<dbReference type="SUPFAM" id="SSF48403">
    <property type="entry name" value="Ankyrin repeat"/>
    <property type="match status" value="2"/>
</dbReference>
<dbReference type="Pfam" id="PF13857">
    <property type="entry name" value="Ank_5"/>
    <property type="match status" value="1"/>
</dbReference>
<keyword evidence="1" id="KW-0677">Repeat</keyword>
<reference evidence="4 5" key="1">
    <citation type="submission" date="2024-07" db="EMBL/GenBank/DDBJ databases">
        <title>Section-level genome sequencing and comparative genomics of Aspergillus sections Usti and Cavernicolus.</title>
        <authorList>
            <consortium name="Lawrence Berkeley National Laboratory"/>
            <person name="Nybo J.L."/>
            <person name="Vesth T.C."/>
            <person name="Theobald S."/>
            <person name="Frisvad J.C."/>
            <person name="Larsen T.O."/>
            <person name="Kjaerboelling I."/>
            <person name="Rothschild-Mancinelli K."/>
            <person name="Lyhne E.K."/>
            <person name="Kogle M.E."/>
            <person name="Barry K."/>
            <person name="Clum A."/>
            <person name="Na H."/>
            <person name="Ledsgaard L."/>
            <person name="Lin J."/>
            <person name="Lipzen A."/>
            <person name="Kuo A."/>
            <person name="Riley R."/>
            <person name="Mondo S."/>
            <person name="Labutti K."/>
            <person name="Haridas S."/>
            <person name="Pangalinan J."/>
            <person name="Salamov A.A."/>
            <person name="Simmons B.A."/>
            <person name="Magnuson J.K."/>
            <person name="Chen J."/>
            <person name="Drula E."/>
            <person name="Henrissat B."/>
            <person name="Wiebenga A."/>
            <person name="Lubbers R.J."/>
            <person name="Gomes A.C."/>
            <person name="Makela M.R."/>
            <person name="Stajich J."/>
            <person name="Grigoriev I.V."/>
            <person name="Mortensen U.H."/>
            <person name="De Vries R.P."/>
            <person name="Baker S.E."/>
            <person name="Andersen M.R."/>
        </authorList>
    </citation>
    <scope>NUCLEOTIDE SEQUENCE [LARGE SCALE GENOMIC DNA]</scope>
    <source>
        <strain evidence="4 5">CBS 123904</strain>
    </source>
</reference>
<dbReference type="Gene3D" id="1.25.40.20">
    <property type="entry name" value="Ankyrin repeat-containing domain"/>
    <property type="match status" value="2"/>
</dbReference>
<evidence type="ECO:0000256" key="3">
    <source>
        <dbReference type="PROSITE-ProRule" id="PRU00023"/>
    </source>
</evidence>
<evidence type="ECO:0000313" key="4">
    <source>
        <dbReference type="EMBL" id="KAL2844149.1"/>
    </source>
</evidence>
<dbReference type="PANTHER" id="PTHR24198:SF165">
    <property type="entry name" value="ANKYRIN REPEAT-CONTAINING PROTEIN-RELATED"/>
    <property type="match status" value="1"/>
</dbReference>
<organism evidence="4 5">
    <name type="scientific">Aspergillus pseudoustus</name>
    <dbReference type="NCBI Taxonomy" id="1810923"/>
    <lineage>
        <taxon>Eukaryota</taxon>
        <taxon>Fungi</taxon>
        <taxon>Dikarya</taxon>
        <taxon>Ascomycota</taxon>
        <taxon>Pezizomycotina</taxon>
        <taxon>Eurotiomycetes</taxon>
        <taxon>Eurotiomycetidae</taxon>
        <taxon>Eurotiales</taxon>
        <taxon>Aspergillaceae</taxon>
        <taxon>Aspergillus</taxon>
        <taxon>Aspergillus subgen. Nidulantes</taxon>
    </lineage>
</organism>
<evidence type="ECO:0000256" key="1">
    <source>
        <dbReference type="ARBA" id="ARBA00022737"/>
    </source>
</evidence>
<gene>
    <name evidence="4" type="ORF">BJY01DRAFT_248272</name>
</gene>